<dbReference type="InterPro" id="IPR011990">
    <property type="entry name" value="TPR-like_helical_dom_sf"/>
</dbReference>
<organism evidence="2 3">
    <name type="scientific">Dyadobacter luticola</name>
    <dbReference type="NCBI Taxonomy" id="1979387"/>
    <lineage>
        <taxon>Bacteria</taxon>
        <taxon>Pseudomonadati</taxon>
        <taxon>Bacteroidota</taxon>
        <taxon>Cytophagia</taxon>
        <taxon>Cytophagales</taxon>
        <taxon>Spirosomataceae</taxon>
        <taxon>Dyadobacter</taxon>
    </lineage>
</organism>
<dbReference type="InterPro" id="IPR041662">
    <property type="entry name" value="SusD-like_2"/>
</dbReference>
<reference evidence="2 3" key="1">
    <citation type="submission" date="2019-05" db="EMBL/GenBank/DDBJ databases">
        <authorList>
            <person name="Qu J.-H."/>
        </authorList>
    </citation>
    <scope>NUCLEOTIDE SEQUENCE [LARGE SCALE GENOMIC DNA]</scope>
    <source>
        <strain evidence="2 3">T17</strain>
    </source>
</reference>
<evidence type="ECO:0000256" key="1">
    <source>
        <dbReference type="SAM" id="SignalP"/>
    </source>
</evidence>
<dbReference type="RefSeq" id="WP_138366488.1">
    <property type="nucleotide sequence ID" value="NZ_VCEJ01000004.1"/>
</dbReference>
<feature type="chain" id="PRO_5024333221" evidence="1">
    <location>
        <begin position="20"/>
        <end position="528"/>
    </location>
</feature>
<dbReference type="Proteomes" id="UP000306402">
    <property type="component" value="Unassembled WGS sequence"/>
</dbReference>
<keyword evidence="2" id="KW-0449">Lipoprotein</keyword>
<dbReference type="SUPFAM" id="SSF48452">
    <property type="entry name" value="TPR-like"/>
    <property type="match status" value="1"/>
</dbReference>
<feature type="signal peptide" evidence="1">
    <location>
        <begin position="1"/>
        <end position="19"/>
    </location>
</feature>
<dbReference type="AlphaFoldDB" id="A0A5R9KXU1"/>
<keyword evidence="3" id="KW-1185">Reference proteome</keyword>
<name>A0A5R9KXU1_9BACT</name>
<keyword evidence="1" id="KW-0732">Signal</keyword>
<protein>
    <submittedName>
        <fullName evidence="2">SusD/RagB family nutrient-binding outer membrane lipoprotein</fullName>
    </submittedName>
</protein>
<gene>
    <name evidence="2" type="ORF">FEN17_16820</name>
</gene>
<dbReference type="EMBL" id="VCEJ01000004">
    <property type="protein sequence ID" value="TLV01116.1"/>
    <property type="molecule type" value="Genomic_DNA"/>
</dbReference>
<sequence>MKRLSIYGLSLLLFCAAGCTDKFDEINTDPTQASESVWDPNYFLPNAQMQYINLGYGSIIYQSLATQVLASTFYYYGNGDKYVNTQNSTSYQGSIFGTTYSVGRLLAEMMRLTKDKEQYANLYNVGRIMQVMNFQQGTDTYGDLPYTEAFKIRDGVQTPKYDTQQSIYAALLPELESAINGLDATKLKPTGDLFYGGDIAKWKKFGYSLMLRVAMRLTKVDPATAKTWAEKAAAGGTFASIDDNAKIVADANNANSAIYGVYQVADDYRELRFSKTFIDALKTAGDPRLSAIAEVPAAGAAANANQSLVGNNSAAIQMGLPNGYDLIGGATDIKKAPGYPGPTGTGNDIAPLGNYSRPRISVYLKRNGTLFVLTYPEIELLLAEAKARGWNVPGTAADHYKNGIVGGMTTMGQLDATADISAATATAYATAHPLTTTSLEASLKDINTQYWIVTGSEFNFMENWHNWRRSGYPQLTPVKYPGNVTGGTIPRRMIYLSTEIINNGASYKEAVNRLNGGDLLTGRVWWDK</sequence>
<dbReference type="Gene3D" id="1.25.40.390">
    <property type="match status" value="1"/>
</dbReference>
<evidence type="ECO:0000313" key="3">
    <source>
        <dbReference type="Proteomes" id="UP000306402"/>
    </source>
</evidence>
<dbReference type="Pfam" id="PF12771">
    <property type="entry name" value="SusD-like_2"/>
    <property type="match status" value="1"/>
</dbReference>
<accession>A0A5R9KXU1</accession>
<proteinExistence type="predicted"/>
<comment type="caution">
    <text evidence="2">The sequence shown here is derived from an EMBL/GenBank/DDBJ whole genome shotgun (WGS) entry which is preliminary data.</text>
</comment>
<dbReference type="OrthoDB" id="843771at2"/>
<evidence type="ECO:0000313" key="2">
    <source>
        <dbReference type="EMBL" id="TLV01116.1"/>
    </source>
</evidence>